<dbReference type="AlphaFoldDB" id="A0A1D8GDN3"/>
<dbReference type="EMBL" id="CP017269">
    <property type="protein sequence ID" value="AOT69006.1"/>
    <property type="molecule type" value="Genomic_DNA"/>
</dbReference>
<evidence type="ECO:0000313" key="1">
    <source>
        <dbReference type="EMBL" id="AOT69006.1"/>
    </source>
</evidence>
<accession>A0A1D8GDN3</accession>
<name>A0A1D8GDN3_9FIRM</name>
<keyword evidence="2" id="KW-1185">Reference proteome</keyword>
<evidence type="ECO:0000313" key="2">
    <source>
        <dbReference type="Proteomes" id="UP000095743"/>
    </source>
</evidence>
<proteinExistence type="predicted"/>
<dbReference type="Proteomes" id="UP000095743">
    <property type="component" value="Chromosome"/>
</dbReference>
<dbReference type="RefSeq" id="WP_069974572.1">
    <property type="nucleotide sequence ID" value="NZ_CP017269.1"/>
</dbReference>
<organism evidence="1 2">
    <name type="scientific">Geosporobacter ferrireducens</name>
    <dbReference type="NCBI Taxonomy" id="1424294"/>
    <lineage>
        <taxon>Bacteria</taxon>
        <taxon>Bacillati</taxon>
        <taxon>Bacillota</taxon>
        <taxon>Clostridia</taxon>
        <taxon>Peptostreptococcales</taxon>
        <taxon>Thermotaleaceae</taxon>
        <taxon>Geosporobacter</taxon>
    </lineage>
</organism>
<gene>
    <name evidence="1" type="ORF">Gferi_05205</name>
</gene>
<dbReference type="STRING" id="1424294.Gferi_05205"/>
<dbReference type="KEGG" id="gfe:Gferi_05205"/>
<sequence>MENIKSDGTYKEVLYRQLLQPIFQQLCAGETLVEACTTLIGNTYASELYALSIKQHEILKQLGYEIKRVTISPTKGTITIIVK</sequence>
<reference evidence="1 2" key="1">
    <citation type="submission" date="2016-09" db="EMBL/GenBank/DDBJ databases">
        <title>Genomic analysis reveals versatility of anaerobic energy metabolism of Geosporobacter ferrireducens IRF9 of phylum Firmicutes.</title>
        <authorList>
            <person name="Kim S.-J."/>
        </authorList>
    </citation>
    <scope>NUCLEOTIDE SEQUENCE [LARGE SCALE GENOMIC DNA]</scope>
    <source>
        <strain evidence="1 2">IRF9</strain>
    </source>
</reference>
<protein>
    <submittedName>
        <fullName evidence="1">Uncharacterized protein</fullName>
    </submittedName>
</protein>